<feature type="domain" description="SRCR" evidence="4">
    <location>
        <begin position="1"/>
        <end position="45"/>
    </location>
</feature>
<protein>
    <submittedName>
        <fullName evidence="6">MAM domain-containing protein 2-like</fullName>
    </submittedName>
</protein>
<dbReference type="GO" id="GO:0007399">
    <property type="term" value="P:nervous system development"/>
    <property type="evidence" value="ECO:0000318"/>
    <property type="project" value="GO_Central"/>
</dbReference>
<dbReference type="Proteomes" id="UP000001554">
    <property type="component" value="Unplaced"/>
</dbReference>
<dbReference type="InterPro" id="IPR001190">
    <property type="entry name" value="SRCR"/>
</dbReference>
<dbReference type="InterPro" id="IPR000998">
    <property type="entry name" value="MAM_dom"/>
</dbReference>
<comment type="caution">
    <text evidence="2">Lacks conserved residue(s) required for the propagation of feature annotation.</text>
</comment>
<dbReference type="PROSITE" id="PS50060">
    <property type="entry name" value="MAM_2"/>
    <property type="match status" value="1"/>
</dbReference>
<evidence type="ECO:0000313" key="6">
    <source>
        <dbReference type="RefSeq" id="XP_035663693.1"/>
    </source>
</evidence>
<evidence type="ECO:0000259" key="3">
    <source>
        <dbReference type="PROSITE" id="PS50060"/>
    </source>
</evidence>
<dbReference type="KEGG" id="bfo:118407335"/>
<organism evidence="5 6">
    <name type="scientific">Branchiostoma floridae</name>
    <name type="common">Florida lancelet</name>
    <name type="synonym">Amphioxus</name>
    <dbReference type="NCBI Taxonomy" id="7739"/>
    <lineage>
        <taxon>Eukaryota</taxon>
        <taxon>Metazoa</taxon>
        <taxon>Chordata</taxon>
        <taxon>Cephalochordata</taxon>
        <taxon>Leptocardii</taxon>
        <taxon>Amphioxiformes</taxon>
        <taxon>Branchiostomatidae</taxon>
        <taxon>Branchiostoma</taxon>
    </lineage>
</organism>
<dbReference type="Gene3D" id="2.60.120.200">
    <property type="match status" value="1"/>
</dbReference>
<dbReference type="GeneID" id="118407335"/>
<dbReference type="AlphaFoldDB" id="A0A9J7HQS1"/>
<reference evidence="6" key="1">
    <citation type="submission" date="2025-08" db="UniProtKB">
        <authorList>
            <consortium name="RefSeq"/>
        </authorList>
    </citation>
    <scope>IDENTIFICATION</scope>
    <source>
        <strain evidence="6">S238N-H82</strain>
        <tissue evidence="6">Testes</tissue>
    </source>
</reference>
<dbReference type="Pfam" id="PF00530">
    <property type="entry name" value="SRCR"/>
    <property type="match status" value="1"/>
</dbReference>
<dbReference type="PROSITE" id="PS00740">
    <property type="entry name" value="MAM_1"/>
    <property type="match status" value="1"/>
</dbReference>
<keyword evidence="1 2" id="KW-1015">Disulfide bond</keyword>
<dbReference type="CDD" id="cd06263">
    <property type="entry name" value="MAM"/>
    <property type="match status" value="1"/>
</dbReference>
<feature type="disulfide bond" evidence="2">
    <location>
        <begin position="14"/>
        <end position="24"/>
    </location>
</feature>
<dbReference type="SUPFAM" id="SSF49899">
    <property type="entry name" value="Concanavalin A-like lectins/glucanases"/>
    <property type="match status" value="1"/>
</dbReference>
<dbReference type="GO" id="GO:0016020">
    <property type="term" value="C:membrane"/>
    <property type="evidence" value="ECO:0007669"/>
    <property type="project" value="InterPro"/>
</dbReference>
<dbReference type="InterPro" id="IPR051560">
    <property type="entry name" value="MAM_domain-containing"/>
</dbReference>
<dbReference type="PANTHER" id="PTHR23282">
    <property type="entry name" value="APICAL ENDOSOMAL GLYCOPROTEIN PRECURSOR"/>
    <property type="match status" value="1"/>
</dbReference>
<sequence length="208" mass="22522">MGGLGEIWLDDVECSGDETRLSDCPHPGWGVEDCTHSEDVGVVCGVYDLLNCTFETDFCMWAQSLLNDFDWEREQGATTSSSTGPSSAHGGEWYVYTEASSKAPGDRALLYSTMVRPSSPTRCLSFWYHMFGGDMGTLNLYLQMGQALPAVPMWSKAGDQGGAWLQVMLEMSIATEYQVVFEGIIGAGFTSDMALDDVTFAPGPCASA</sequence>
<dbReference type="OrthoDB" id="10063783at2759"/>
<dbReference type="SUPFAM" id="SSF56487">
    <property type="entry name" value="SRCR-like"/>
    <property type="match status" value="1"/>
</dbReference>
<dbReference type="InterPro" id="IPR036772">
    <property type="entry name" value="SRCR-like_dom_sf"/>
</dbReference>
<feature type="domain" description="MAM" evidence="3">
    <location>
        <begin position="50"/>
        <end position="207"/>
    </location>
</feature>
<dbReference type="PANTHER" id="PTHR23282:SF101">
    <property type="entry name" value="MAM DOMAIN-CONTAINING PROTEIN"/>
    <property type="match status" value="1"/>
</dbReference>
<dbReference type="PRINTS" id="PR00258">
    <property type="entry name" value="SPERACTRCPTR"/>
</dbReference>
<dbReference type="PRINTS" id="PR00020">
    <property type="entry name" value="MAMDOMAIN"/>
</dbReference>
<dbReference type="OMA" id="CEWEDIS"/>
<dbReference type="Gene3D" id="3.10.250.10">
    <property type="entry name" value="SRCR-like domain"/>
    <property type="match status" value="1"/>
</dbReference>
<dbReference type="PROSITE" id="PS50287">
    <property type="entry name" value="SRCR_2"/>
    <property type="match status" value="1"/>
</dbReference>
<evidence type="ECO:0000313" key="5">
    <source>
        <dbReference type="Proteomes" id="UP000001554"/>
    </source>
</evidence>
<keyword evidence="5" id="KW-1185">Reference proteome</keyword>
<name>A0A9J7HQS1_BRAFL</name>
<dbReference type="RefSeq" id="XP_035663693.1">
    <property type="nucleotide sequence ID" value="XM_035807800.1"/>
</dbReference>
<proteinExistence type="predicted"/>
<evidence type="ECO:0000256" key="1">
    <source>
        <dbReference type="ARBA" id="ARBA00023157"/>
    </source>
</evidence>
<evidence type="ECO:0000256" key="2">
    <source>
        <dbReference type="PROSITE-ProRule" id="PRU00196"/>
    </source>
</evidence>
<accession>A0A9J7HQS1</accession>
<dbReference type="Pfam" id="PF00629">
    <property type="entry name" value="MAM"/>
    <property type="match status" value="1"/>
</dbReference>
<dbReference type="InterPro" id="IPR013320">
    <property type="entry name" value="ConA-like_dom_sf"/>
</dbReference>
<evidence type="ECO:0000259" key="4">
    <source>
        <dbReference type="PROSITE" id="PS50287"/>
    </source>
</evidence>
<dbReference type="SMART" id="SM00137">
    <property type="entry name" value="MAM"/>
    <property type="match status" value="1"/>
</dbReference>
<gene>
    <name evidence="6" type="primary">LOC118407335</name>
</gene>